<feature type="compositionally biased region" description="Polar residues" evidence="8">
    <location>
        <begin position="278"/>
        <end position="293"/>
    </location>
</feature>
<reference evidence="11" key="1">
    <citation type="submission" date="2022-07" db="EMBL/GenBank/DDBJ databases">
        <title>Genome Sequence of Physisporinus lineatus.</title>
        <authorList>
            <person name="Buettner E."/>
        </authorList>
    </citation>
    <scope>NUCLEOTIDE SEQUENCE</scope>
    <source>
        <strain evidence="11">VT162</strain>
    </source>
</reference>
<accession>A0AAD5V978</accession>
<feature type="compositionally biased region" description="Acidic residues" evidence="8">
    <location>
        <begin position="1207"/>
        <end position="1225"/>
    </location>
</feature>
<feature type="region of interest" description="Disordered" evidence="8">
    <location>
        <begin position="1580"/>
        <end position="1693"/>
    </location>
</feature>
<dbReference type="InterPro" id="IPR018200">
    <property type="entry name" value="USP_CS"/>
</dbReference>
<dbReference type="PROSITE" id="PS51283">
    <property type="entry name" value="DUSP"/>
    <property type="match status" value="1"/>
</dbReference>
<feature type="region of interest" description="Disordered" evidence="8">
    <location>
        <begin position="1093"/>
        <end position="1168"/>
    </location>
</feature>
<dbReference type="InterPro" id="IPR028889">
    <property type="entry name" value="USP"/>
</dbReference>
<keyword evidence="12" id="KW-1185">Reference proteome</keyword>
<dbReference type="InterPro" id="IPR038765">
    <property type="entry name" value="Papain-like_cys_pep_sf"/>
</dbReference>
<feature type="compositionally biased region" description="Basic and acidic residues" evidence="8">
    <location>
        <begin position="1366"/>
        <end position="1376"/>
    </location>
</feature>
<dbReference type="PROSITE" id="PS00973">
    <property type="entry name" value="USP_2"/>
    <property type="match status" value="1"/>
</dbReference>
<evidence type="ECO:0000313" key="12">
    <source>
        <dbReference type="Proteomes" id="UP001212997"/>
    </source>
</evidence>
<evidence type="ECO:0000259" key="10">
    <source>
        <dbReference type="PROSITE" id="PS51283"/>
    </source>
</evidence>
<dbReference type="EMBL" id="JANAWD010000041">
    <property type="protein sequence ID" value="KAJ3489655.1"/>
    <property type="molecule type" value="Genomic_DNA"/>
</dbReference>
<keyword evidence="7" id="KW-0788">Thiol protease</keyword>
<feature type="compositionally biased region" description="Polar residues" evidence="8">
    <location>
        <begin position="322"/>
        <end position="334"/>
    </location>
</feature>
<evidence type="ECO:0000256" key="8">
    <source>
        <dbReference type="SAM" id="MobiDB-lite"/>
    </source>
</evidence>
<feature type="region of interest" description="Disordered" evidence="8">
    <location>
        <begin position="1357"/>
        <end position="1377"/>
    </location>
</feature>
<evidence type="ECO:0000313" key="11">
    <source>
        <dbReference type="EMBL" id="KAJ3489655.1"/>
    </source>
</evidence>
<dbReference type="SUPFAM" id="SSF54001">
    <property type="entry name" value="Cysteine proteinases"/>
    <property type="match status" value="1"/>
</dbReference>
<gene>
    <name evidence="11" type="ORF">NLI96_g1992</name>
</gene>
<feature type="region of interest" description="Disordered" evidence="8">
    <location>
        <begin position="1187"/>
        <end position="1225"/>
    </location>
</feature>
<feature type="region of interest" description="Disordered" evidence="8">
    <location>
        <begin position="1509"/>
        <end position="1557"/>
    </location>
</feature>
<evidence type="ECO:0000259" key="9">
    <source>
        <dbReference type="PROSITE" id="PS50235"/>
    </source>
</evidence>
<dbReference type="PROSITE" id="PS50235">
    <property type="entry name" value="USP_3"/>
    <property type="match status" value="1"/>
</dbReference>
<dbReference type="GO" id="GO:0016579">
    <property type="term" value="P:protein deubiquitination"/>
    <property type="evidence" value="ECO:0007669"/>
    <property type="project" value="InterPro"/>
</dbReference>
<dbReference type="SMART" id="SM00695">
    <property type="entry name" value="DUSP"/>
    <property type="match status" value="1"/>
</dbReference>
<keyword evidence="4" id="KW-0645">Protease</keyword>
<organism evidence="11 12">
    <name type="scientific">Meripilus lineatus</name>
    <dbReference type="NCBI Taxonomy" id="2056292"/>
    <lineage>
        <taxon>Eukaryota</taxon>
        <taxon>Fungi</taxon>
        <taxon>Dikarya</taxon>
        <taxon>Basidiomycota</taxon>
        <taxon>Agaricomycotina</taxon>
        <taxon>Agaricomycetes</taxon>
        <taxon>Polyporales</taxon>
        <taxon>Meripilaceae</taxon>
        <taxon>Meripilus</taxon>
    </lineage>
</organism>
<sequence length="1912" mass="213035">MSPAATNDDAIDAYMAEQGEALNDVQFNPSQNSSTTAQPDPGTKLTIIDGHTKTGLQQGQTWYLVSTKWYNRWHKVCTGEVDKAGEIKEEDLGSVDNTPLVDSKNRILSEDAVEEADYLCVPEVAWDLLVKWYGPPKYPLPRQVILRGLQKEPAVEVFPPRLMGFLLQRNEENSPKDPVSFLTSEVQPLHDLHKAVLQNVDPDNNQAGITGRRVWRLAEKTSCLKFYFSIDRLMIEGATLLDPQSTQTVGDAVIVEGDSFIVERQVDGRWIIGDSGAIPQTRSGVSTPQTTTGEPPKLFGNSPDFFTKLQTQTTASSPSTSVAKVNASTSSNLKPSPALKGTSTFTRSKGPRLEPGTLGLGNMGNTCFMNSAIQCLAHTEELTDYFLSGVYEDELNPDNPLGMQGAIAEAFGALLRRIWDPQSSSASYSPRDFKQVLQRFAPQFGGYQQHDSQELVAFLLDGLHEDLNRVLKKPYVEKPDWEGGGDKELVALAKESWEGYMKRNDSVIVDLFQGQYQSTLVCPECSKVSITFDPFMYLTLPLPIQRKWTHPVYYVPWDLSKPHVKVPMELSKDASFREVRHKLASWMGSETDHLLTLEIYNNRFYKNLDDYVLWGDMGESDVIVCFEFPCNSQQSGPHNRQQGDPFIVPVFLCDPVRRSTYGSSASTLFGYPFFVVITEEQATDEGAMYDAVVERLQRWTANVRDLFSWELGPPTLDGQETKDLFGNWQGSSSHSSMEEVKIPLNGPSVQSITEFKENGEVITVEESIPEEGDIVDEKGVVIQDADEQTMDIHNDAPPHKVGFKKDIFNFCVHAGHAKFGVGYGMYGTGPRPDVWEKRRGKAVPGTNPILLEDNDAFYCEFDENMKAYYFGDHTNHYENARWNYWEEFVHPEFEASQAATAARKNKNITLQDCLEEFTKEEKLGQDDLWYCPRCKKHQQATKRFDLWKVPDILVVHLKRFSNSRTLRDKIDTFVDFPLEGLDLTAKVGEHRVAKKLAAEGVDISELGLHETDDGLIYDLYAVDEHLGGLGGGHYRAYAENHTTRDWYHFDDSYVSHARPQQAVNSNAYLLFYKRRSSRPLGGKTHEKIELFRNRAKEVPSIDEPGAEETQLPTPPSEGSKPIGSNKLTRFTGDQGSSQWGWGSSSNARSSPGSTPPPLSEVEPDELPSFDASLDDEVVESSLTPIHLSSYSFPDHRQRGSPTSSNEAEPDLEENTLPEDDSLDDSGEFYQESVSVFSKAVGPELPKLLSVEDHGPSNSIEDDFRSLLLDMSRLPPSLLYLTIYNPTIRSNDPTLKDDDDANEQAQILFYTASEQAVSRDKILRQVGLAKALTRRMIMVSPEPNFWIHACLKVARSPRPVNPKTKAKGKEKAKDPPPKETVVYDYVDGSVRDIALRSHVLQGYEQFKLIHGSFTSILESLGQQALELQLERFFTVWGWKWDFEEDANFAAHLGPPLHPCRKGLAPILDDFVNNSAVLRDTTTFALIPPYVIPSTRAVDSNLPSALFRHIISRIPPPPPPPREEPAPEVDPVEDTTGAEVKDKVPSDPIPVPIPNDTKHSKNFSMGLNVDLKWAWPGFPTFGKGSKSTSPQPPSSPSHTPVEGSISKSLGSKPMSPLPISVTPEIDTESLQDAISSSHRGHTPPSPNKLHPPTPPPSITPPAADKLDDDLLFPLEDPPLSENPPEEEPDAEKSEDCTAEFRPIAFPMTDSQSTVLPEKEHGQPSPPKILLPLLTTSVYLAQDAGDPTLTSRRKVLHATINRITLAMVVDADAELDSDLASEETSQLIARLQSTLEVEENNSLEASIPTVSKILEPKDRYIISQGDMTSSSAPGFNSQSEHLFNGKQILYSDFDVLEVFSRGQHPQHWHLARRGLGTDKDGNALNGEVFMEIARKESTLSDVDNELTGVVKRYVE</sequence>
<feature type="region of interest" description="Disordered" evidence="8">
    <location>
        <begin position="317"/>
        <end position="356"/>
    </location>
</feature>
<evidence type="ECO:0000256" key="3">
    <source>
        <dbReference type="ARBA" id="ARBA00012759"/>
    </source>
</evidence>
<dbReference type="PANTHER" id="PTHR21646">
    <property type="entry name" value="UBIQUITIN CARBOXYL-TERMINAL HYDROLASE"/>
    <property type="match status" value="1"/>
</dbReference>
<dbReference type="InterPro" id="IPR001394">
    <property type="entry name" value="Peptidase_C19_UCH"/>
</dbReference>
<dbReference type="EC" id="3.4.19.12" evidence="3"/>
<evidence type="ECO:0000256" key="6">
    <source>
        <dbReference type="ARBA" id="ARBA00022801"/>
    </source>
</evidence>
<feature type="domain" description="DUSP" evidence="10">
    <location>
        <begin position="34"/>
        <end position="145"/>
    </location>
</feature>
<feature type="compositionally biased region" description="Low complexity" evidence="8">
    <location>
        <begin position="1134"/>
        <end position="1152"/>
    </location>
</feature>
<dbReference type="Gene3D" id="3.90.70.10">
    <property type="entry name" value="Cysteine proteinases"/>
    <property type="match status" value="2"/>
</dbReference>
<keyword evidence="6" id="KW-0378">Hydrolase</keyword>
<feature type="domain" description="USP" evidence="9">
    <location>
        <begin position="358"/>
        <end position="1075"/>
    </location>
</feature>
<dbReference type="SUPFAM" id="SSF143791">
    <property type="entry name" value="DUSP-like"/>
    <property type="match status" value="1"/>
</dbReference>
<dbReference type="InterPro" id="IPR035927">
    <property type="entry name" value="DUSP-like_sf"/>
</dbReference>
<feature type="compositionally biased region" description="Polar residues" evidence="8">
    <location>
        <begin position="1626"/>
        <end position="1635"/>
    </location>
</feature>
<dbReference type="Proteomes" id="UP001212997">
    <property type="component" value="Unassembled WGS sequence"/>
</dbReference>
<keyword evidence="5" id="KW-0833">Ubl conjugation pathway</keyword>
<dbReference type="InterPro" id="IPR050185">
    <property type="entry name" value="Ub_carboxyl-term_hydrolase"/>
</dbReference>
<proteinExistence type="inferred from homology"/>
<dbReference type="Pfam" id="PF06337">
    <property type="entry name" value="DUSP"/>
    <property type="match status" value="1"/>
</dbReference>
<evidence type="ECO:0000256" key="2">
    <source>
        <dbReference type="ARBA" id="ARBA00009085"/>
    </source>
</evidence>
<dbReference type="InterPro" id="IPR006615">
    <property type="entry name" value="Pept_C19_DUSP"/>
</dbReference>
<feature type="region of interest" description="Disordered" evidence="8">
    <location>
        <begin position="277"/>
        <end position="302"/>
    </location>
</feature>
<evidence type="ECO:0000256" key="7">
    <source>
        <dbReference type="ARBA" id="ARBA00022807"/>
    </source>
</evidence>
<dbReference type="GO" id="GO:0004843">
    <property type="term" value="F:cysteine-type deubiquitinase activity"/>
    <property type="evidence" value="ECO:0007669"/>
    <property type="project" value="UniProtKB-EC"/>
</dbReference>
<comment type="caution">
    <text evidence="11">The sequence shown here is derived from an EMBL/GenBank/DDBJ whole genome shotgun (WGS) entry which is preliminary data.</text>
</comment>
<dbReference type="GO" id="GO:0006508">
    <property type="term" value="P:proteolysis"/>
    <property type="evidence" value="ECO:0007669"/>
    <property type="project" value="UniProtKB-KW"/>
</dbReference>
<name>A0AAD5V978_9APHY</name>
<dbReference type="Gene3D" id="3.30.2230.10">
    <property type="entry name" value="DUSP-like"/>
    <property type="match status" value="1"/>
</dbReference>
<evidence type="ECO:0000256" key="4">
    <source>
        <dbReference type="ARBA" id="ARBA00022670"/>
    </source>
</evidence>
<comment type="similarity">
    <text evidence="2">Belongs to the peptidase C19 family.</text>
</comment>
<dbReference type="Pfam" id="PF00443">
    <property type="entry name" value="UCH"/>
    <property type="match status" value="1"/>
</dbReference>
<evidence type="ECO:0000256" key="1">
    <source>
        <dbReference type="ARBA" id="ARBA00000707"/>
    </source>
</evidence>
<dbReference type="PROSITE" id="PS00972">
    <property type="entry name" value="USP_1"/>
    <property type="match status" value="1"/>
</dbReference>
<evidence type="ECO:0000256" key="5">
    <source>
        <dbReference type="ARBA" id="ARBA00022786"/>
    </source>
</evidence>
<dbReference type="PANTHER" id="PTHR21646:SF24">
    <property type="entry name" value="UBIQUITIN CARBOXYL-TERMINAL HYDROLASE"/>
    <property type="match status" value="1"/>
</dbReference>
<protein>
    <recommendedName>
        <fullName evidence="3">ubiquitinyl hydrolase 1</fullName>
        <ecNumber evidence="3">3.4.19.12</ecNumber>
    </recommendedName>
</protein>
<feature type="compositionally biased region" description="Pro residues" evidence="8">
    <location>
        <begin position="1641"/>
        <end position="1657"/>
    </location>
</feature>
<comment type="catalytic activity">
    <reaction evidence="1">
        <text>Thiol-dependent hydrolysis of ester, thioester, amide, peptide and isopeptide bonds formed by the C-terminal Gly of ubiquitin (a 76-residue protein attached to proteins as an intracellular targeting signal).</text>
        <dbReference type="EC" id="3.4.19.12"/>
    </reaction>
</comment>